<sequence>MQTELEQYIRKTARERGLPLAELARRAGMSRQALYDAWQPGRYPSMSTIVRIANALEVHPLALLEPMFRNDSNATGVTETVENGVDRSGFIGDLNYPDGAPVLAGSRFRKGWQLQNLGDRPWVDRYLACQDEDIRILDTAGTPREIGARLVPLQPSVPIPRTEPGERVTLEVDFTAPQTPATVISYWKMTFADGSLCFPDARGVWAKIRVIAPVGSASRTDGGRETD</sequence>
<dbReference type="eggNOG" id="COG3636">
    <property type="taxonomic scope" value="Bacteria"/>
</dbReference>
<dbReference type="PANTHER" id="PTHR20930">
    <property type="entry name" value="OVARIAN CARCINOMA ANTIGEN CA125-RELATED"/>
    <property type="match status" value="1"/>
</dbReference>
<protein>
    <submittedName>
        <fullName evidence="2">Putative transcriptional regulator</fullName>
    </submittedName>
</protein>
<dbReference type="Pfam" id="PF21716">
    <property type="entry name" value="dnstrm_HI1420"/>
    <property type="match status" value="1"/>
</dbReference>
<organism evidence="2 3">
    <name type="scientific">Halorhodospira halophila (strain DSM 244 / SL1)</name>
    <name type="common">Ectothiorhodospira halophila (strain DSM 244 / SL1)</name>
    <dbReference type="NCBI Taxonomy" id="349124"/>
    <lineage>
        <taxon>Bacteria</taxon>
        <taxon>Pseudomonadati</taxon>
        <taxon>Pseudomonadota</taxon>
        <taxon>Gammaproteobacteria</taxon>
        <taxon>Chromatiales</taxon>
        <taxon>Ectothiorhodospiraceae</taxon>
        <taxon>Halorhodospira</taxon>
    </lineage>
</organism>
<feature type="domain" description="HTH cro/C1-type" evidence="1">
    <location>
        <begin position="9"/>
        <end position="64"/>
    </location>
</feature>
<dbReference type="Gene3D" id="2.60.40.10">
    <property type="entry name" value="Immunoglobulins"/>
    <property type="match status" value="1"/>
</dbReference>
<dbReference type="SUPFAM" id="SSF47413">
    <property type="entry name" value="lambda repressor-like DNA-binding domains"/>
    <property type="match status" value="1"/>
</dbReference>
<dbReference type="HOGENOM" id="CLU_1271067_0_0_6"/>
<dbReference type="InterPro" id="IPR032350">
    <property type="entry name" value="Nbr1_FW"/>
</dbReference>
<dbReference type="KEGG" id="hha:Hhal_1869"/>
<evidence type="ECO:0000313" key="2">
    <source>
        <dbReference type="EMBL" id="ABM62633.1"/>
    </source>
</evidence>
<dbReference type="Proteomes" id="UP000000647">
    <property type="component" value="Chromosome"/>
</dbReference>
<keyword evidence="3" id="KW-1185">Reference proteome</keyword>
<dbReference type="InterPro" id="IPR013783">
    <property type="entry name" value="Ig-like_fold"/>
</dbReference>
<reference evidence="3" key="1">
    <citation type="submission" date="2006-12" db="EMBL/GenBank/DDBJ databases">
        <title>Complete sequence of Halorhodospira halophila SL1.</title>
        <authorList>
            <consortium name="US DOE Joint Genome Institute"/>
            <person name="Copeland A."/>
            <person name="Lucas S."/>
            <person name="Lapidus A."/>
            <person name="Barry K."/>
            <person name="Detter J.C."/>
            <person name="Glavina del Rio T."/>
            <person name="Hammon N."/>
            <person name="Israni S."/>
            <person name="Dalin E."/>
            <person name="Tice H."/>
            <person name="Pitluck S."/>
            <person name="Saunders E."/>
            <person name="Brettin T."/>
            <person name="Bruce D."/>
            <person name="Han C."/>
            <person name="Tapia R."/>
            <person name="Schmutz J."/>
            <person name="Larimer F."/>
            <person name="Land M."/>
            <person name="Hauser L."/>
            <person name="Kyrpides N."/>
            <person name="Mikhailova N."/>
            <person name="Hoff W."/>
            <person name="Richardson P."/>
        </authorList>
    </citation>
    <scope>NUCLEOTIDE SEQUENCE [LARGE SCALE GENOMIC DNA]</scope>
    <source>
        <strain evidence="3">DSM 244 / SL1</strain>
    </source>
</reference>
<dbReference type="RefSeq" id="WP_011814655.1">
    <property type="nucleotide sequence ID" value="NC_008789.1"/>
</dbReference>
<dbReference type="EMBL" id="CP000544">
    <property type="protein sequence ID" value="ABM62633.1"/>
    <property type="molecule type" value="Genomic_DNA"/>
</dbReference>
<dbReference type="GO" id="GO:0003677">
    <property type="term" value="F:DNA binding"/>
    <property type="evidence" value="ECO:0007669"/>
    <property type="project" value="InterPro"/>
</dbReference>
<reference evidence="2 3" key="2">
    <citation type="journal article" date="2013" name="Stand. Genomic Sci.">
        <title>Complete genome sequence of Halorhodospira halophila SL1.</title>
        <authorList>
            <person name="Challacombe J.F."/>
            <person name="Majid S."/>
            <person name="Deole R."/>
            <person name="Brettin T.S."/>
            <person name="Bruce D."/>
            <person name="Delano S.F."/>
            <person name="Detter J.C."/>
            <person name="Gleasner C.D."/>
            <person name="Han C.S."/>
            <person name="Misra M."/>
            <person name="Reitenga K.G."/>
            <person name="Mikhailova N."/>
            <person name="Woyke T."/>
            <person name="Pitluck S."/>
            <person name="Nolan M."/>
            <person name="Land M.L."/>
            <person name="Saunders E."/>
            <person name="Tapia R."/>
            <person name="Lapidus A."/>
            <person name="Ivanova N."/>
            <person name="Hoff W.D."/>
        </authorList>
    </citation>
    <scope>NUCLEOTIDE SEQUENCE [LARGE SCALE GENOMIC DNA]</scope>
    <source>
        <strain evidence="3">DSM 244 / SL1</strain>
    </source>
</reference>
<dbReference type="PROSITE" id="PS50943">
    <property type="entry name" value="HTH_CROC1"/>
    <property type="match status" value="1"/>
</dbReference>
<dbReference type="OrthoDB" id="166850at2"/>
<gene>
    <name evidence="2" type="ordered locus">Hhal_1869</name>
</gene>
<dbReference type="Gene3D" id="1.10.260.40">
    <property type="entry name" value="lambda repressor-like DNA-binding domains"/>
    <property type="match status" value="1"/>
</dbReference>
<dbReference type="SMART" id="SM00530">
    <property type="entry name" value="HTH_XRE"/>
    <property type="match status" value="1"/>
</dbReference>
<dbReference type="PANTHER" id="PTHR20930:SF0">
    <property type="entry name" value="PROTEIN ILRUN"/>
    <property type="match status" value="1"/>
</dbReference>
<dbReference type="Pfam" id="PF16158">
    <property type="entry name" value="N_BRCA1_IG"/>
    <property type="match status" value="1"/>
</dbReference>
<evidence type="ECO:0000259" key="1">
    <source>
        <dbReference type="PROSITE" id="PS50943"/>
    </source>
</evidence>
<dbReference type="InterPro" id="IPR014057">
    <property type="entry name" value="HI1420"/>
</dbReference>
<dbReference type="InterPro" id="IPR010982">
    <property type="entry name" value="Lambda_DNA-bd_dom_sf"/>
</dbReference>
<name>A1WY71_HALHL</name>
<proteinExistence type="predicted"/>
<dbReference type="CDD" id="cd14947">
    <property type="entry name" value="NBR1_like"/>
    <property type="match status" value="1"/>
</dbReference>
<dbReference type="AlphaFoldDB" id="A1WY71"/>
<accession>A1WY71</accession>
<dbReference type="CDD" id="cd00093">
    <property type="entry name" value="HTH_XRE"/>
    <property type="match status" value="1"/>
</dbReference>
<dbReference type="InterPro" id="IPR001387">
    <property type="entry name" value="Cro/C1-type_HTH"/>
</dbReference>
<evidence type="ECO:0000313" key="3">
    <source>
        <dbReference type="Proteomes" id="UP000000647"/>
    </source>
</evidence>